<evidence type="ECO:0000313" key="1">
    <source>
        <dbReference type="EMBL" id="KKL66055.1"/>
    </source>
</evidence>
<dbReference type="EMBL" id="LAZR01027326">
    <property type="protein sequence ID" value="KKL66055.1"/>
    <property type="molecule type" value="Genomic_DNA"/>
</dbReference>
<proteinExistence type="predicted"/>
<sequence>LRGDGSGTIDIQLSTGGGNSYFNSPGASVGVGTSSPTEKLHVAGSGIITGDLDVQGASLTAPTGTFATSLTVSGIPVNIGAAGSGNINDINAQTGPSVTVTGVGAVHTTTDSNVVTISGANYSLTRVFRYTGTGSSGNQVTLPGINRAEYIVGNLHNNDGAVDFWISIPDGDTGDIPLRTTGAGASSEINLSAPSAGSNQILTINSTGSAINTSGKPYRVMVIGVGT</sequence>
<comment type="caution">
    <text evidence="1">The sequence shown here is derived from an EMBL/GenBank/DDBJ whole genome shotgun (WGS) entry which is preliminary data.</text>
</comment>
<organism evidence="1">
    <name type="scientific">marine sediment metagenome</name>
    <dbReference type="NCBI Taxonomy" id="412755"/>
    <lineage>
        <taxon>unclassified sequences</taxon>
        <taxon>metagenomes</taxon>
        <taxon>ecological metagenomes</taxon>
    </lineage>
</organism>
<name>A0A0F9G959_9ZZZZ</name>
<protein>
    <submittedName>
        <fullName evidence="1">Uncharacterized protein</fullName>
    </submittedName>
</protein>
<reference evidence="1" key="1">
    <citation type="journal article" date="2015" name="Nature">
        <title>Complex archaea that bridge the gap between prokaryotes and eukaryotes.</title>
        <authorList>
            <person name="Spang A."/>
            <person name="Saw J.H."/>
            <person name="Jorgensen S.L."/>
            <person name="Zaremba-Niedzwiedzka K."/>
            <person name="Martijn J."/>
            <person name="Lind A.E."/>
            <person name="van Eijk R."/>
            <person name="Schleper C."/>
            <person name="Guy L."/>
            <person name="Ettema T.J."/>
        </authorList>
    </citation>
    <scope>NUCLEOTIDE SEQUENCE</scope>
</reference>
<feature type="non-terminal residue" evidence="1">
    <location>
        <position position="1"/>
    </location>
</feature>
<accession>A0A0F9G959</accession>
<dbReference type="AlphaFoldDB" id="A0A0F9G959"/>
<gene>
    <name evidence="1" type="ORF">LCGC14_2148790</name>
</gene>